<dbReference type="InterPro" id="IPR012337">
    <property type="entry name" value="RNaseH-like_sf"/>
</dbReference>
<gene>
    <name evidence="3" type="ORF">O181_010024</name>
</gene>
<dbReference type="PROSITE" id="PS50994">
    <property type="entry name" value="INTEGRASE"/>
    <property type="match status" value="1"/>
</dbReference>
<reference evidence="3" key="1">
    <citation type="submission" date="2021-03" db="EMBL/GenBank/DDBJ databases">
        <title>Draft genome sequence of rust myrtle Austropuccinia psidii MF-1, a brazilian biotype.</title>
        <authorList>
            <person name="Quecine M.C."/>
            <person name="Pachon D.M.R."/>
            <person name="Bonatelli M.L."/>
            <person name="Correr F.H."/>
            <person name="Franceschini L.M."/>
            <person name="Leite T.F."/>
            <person name="Margarido G.R.A."/>
            <person name="Almeida C.A."/>
            <person name="Ferrarezi J.A."/>
            <person name="Labate C.A."/>
        </authorList>
    </citation>
    <scope>NUCLEOTIDE SEQUENCE</scope>
    <source>
        <strain evidence="3">MF-1</strain>
    </source>
</reference>
<dbReference type="AlphaFoldDB" id="A0A9Q3BQ93"/>
<dbReference type="GO" id="GO:0015074">
    <property type="term" value="P:DNA integration"/>
    <property type="evidence" value="ECO:0007669"/>
    <property type="project" value="InterPro"/>
</dbReference>
<feature type="domain" description="Integrase catalytic" evidence="2">
    <location>
        <begin position="1"/>
        <end position="106"/>
    </location>
</feature>
<dbReference type="Gene3D" id="3.30.420.10">
    <property type="entry name" value="Ribonuclease H-like superfamily/Ribonuclease H"/>
    <property type="match status" value="1"/>
</dbReference>
<proteinExistence type="predicted"/>
<evidence type="ECO:0000259" key="2">
    <source>
        <dbReference type="PROSITE" id="PS50994"/>
    </source>
</evidence>
<keyword evidence="4" id="KW-1185">Reference proteome</keyword>
<dbReference type="GO" id="GO:0005634">
    <property type="term" value="C:nucleus"/>
    <property type="evidence" value="ECO:0007669"/>
    <property type="project" value="UniProtKB-ARBA"/>
</dbReference>
<organism evidence="3 4">
    <name type="scientific">Austropuccinia psidii MF-1</name>
    <dbReference type="NCBI Taxonomy" id="1389203"/>
    <lineage>
        <taxon>Eukaryota</taxon>
        <taxon>Fungi</taxon>
        <taxon>Dikarya</taxon>
        <taxon>Basidiomycota</taxon>
        <taxon>Pucciniomycotina</taxon>
        <taxon>Pucciniomycetes</taxon>
        <taxon>Pucciniales</taxon>
        <taxon>Sphaerophragmiaceae</taxon>
        <taxon>Austropuccinia</taxon>
    </lineage>
</organism>
<evidence type="ECO:0000256" key="1">
    <source>
        <dbReference type="ARBA" id="ARBA00022884"/>
    </source>
</evidence>
<evidence type="ECO:0000313" key="3">
    <source>
        <dbReference type="EMBL" id="MBW0470309.1"/>
    </source>
</evidence>
<protein>
    <recommendedName>
        <fullName evidence="2">Integrase catalytic domain-containing protein</fullName>
    </recommendedName>
</protein>
<dbReference type="InterPro" id="IPR036397">
    <property type="entry name" value="RNaseH_sf"/>
</dbReference>
<name>A0A9Q3BQ93_9BASI</name>
<dbReference type="GO" id="GO:0003723">
    <property type="term" value="F:RNA binding"/>
    <property type="evidence" value="ECO:0007669"/>
    <property type="project" value="UniProtKB-KW"/>
</dbReference>
<dbReference type="EMBL" id="AVOT02002423">
    <property type="protein sequence ID" value="MBW0470309.1"/>
    <property type="molecule type" value="Genomic_DNA"/>
</dbReference>
<dbReference type="OrthoDB" id="2283961at2759"/>
<accession>A0A9Q3BQ93</accession>
<dbReference type="SUPFAM" id="SSF53098">
    <property type="entry name" value="Ribonuclease H-like"/>
    <property type="match status" value="1"/>
</dbReference>
<evidence type="ECO:0000313" key="4">
    <source>
        <dbReference type="Proteomes" id="UP000765509"/>
    </source>
</evidence>
<dbReference type="InterPro" id="IPR001584">
    <property type="entry name" value="Integrase_cat-core"/>
</dbReference>
<comment type="caution">
    <text evidence="3">The sequence shown here is derived from an EMBL/GenBank/DDBJ whole genome shotgun (WGS) entry which is preliminary data.</text>
</comment>
<sequence length="107" mass="12249">MIATCGVPEILISDINPKFTSNVWTNHYDMLVTKLEFSTSYQPQTDSLAERMIKTMDNIIKGFCAYGLEYKDHEGYTHDWVKLLPAIQVSTLPQGKNPHWYRKGGIP</sequence>
<keyword evidence="1" id="KW-0694">RNA-binding</keyword>
<dbReference type="Proteomes" id="UP000765509">
    <property type="component" value="Unassembled WGS sequence"/>
</dbReference>